<organism evidence="1 2">
    <name type="scientific">Saccoglossus kowalevskii</name>
    <name type="common">Acorn worm</name>
    <dbReference type="NCBI Taxonomy" id="10224"/>
    <lineage>
        <taxon>Eukaryota</taxon>
        <taxon>Metazoa</taxon>
        <taxon>Hemichordata</taxon>
        <taxon>Enteropneusta</taxon>
        <taxon>Harrimaniidae</taxon>
        <taxon>Saccoglossus</taxon>
    </lineage>
</organism>
<accession>A0ABM0M6X3</accession>
<protein>
    <submittedName>
        <fullName evidence="2">D-beta-hydroxybutyrate dehydrogenase, mitochondrial-like</fullName>
    </submittedName>
</protein>
<name>A0ABM0M6X3_SACKO</name>
<dbReference type="Proteomes" id="UP000694865">
    <property type="component" value="Unplaced"/>
</dbReference>
<dbReference type="Pfam" id="PF00106">
    <property type="entry name" value="adh_short"/>
    <property type="match status" value="1"/>
</dbReference>
<dbReference type="GeneID" id="102803757"/>
<keyword evidence="1" id="KW-1185">Reference proteome</keyword>
<gene>
    <name evidence="2" type="primary">LOC102803757</name>
</gene>
<dbReference type="InterPro" id="IPR002347">
    <property type="entry name" value="SDR_fam"/>
</dbReference>
<dbReference type="SUPFAM" id="SSF51735">
    <property type="entry name" value="NAD(P)-binding Rossmann-fold domains"/>
    <property type="match status" value="1"/>
</dbReference>
<dbReference type="InterPro" id="IPR036291">
    <property type="entry name" value="NAD(P)-bd_dom_sf"/>
</dbReference>
<dbReference type="RefSeq" id="XP_006815764.1">
    <property type="nucleotide sequence ID" value="XM_006815701.1"/>
</dbReference>
<reference evidence="2" key="1">
    <citation type="submission" date="2025-08" db="UniProtKB">
        <authorList>
            <consortium name="RefSeq"/>
        </authorList>
    </citation>
    <scope>IDENTIFICATION</scope>
    <source>
        <tissue evidence="2">Testes</tissue>
    </source>
</reference>
<dbReference type="Gene3D" id="3.40.50.720">
    <property type="entry name" value="NAD(P)-binding Rossmann-like Domain"/>
    <property type="match status" value="1"/>
</dbReference>
<dbReference type="PANTHER" id="PTHR43313">
    <property type="entry name" value="SHORT-CHAIN DEHYDROGENASE/REDUCTASE FAMILY 9C"/>
    <property type="match status" value="1"/>
</dbReference>
<evidence type="ECO:0000313" key="1">
    <source>
        <dbReference type="Proteomes" id="UP000694865"/>
    </source>
</evidence>
<dbReference type="PANTHER" id="PTHR43313:SF36">
    <property type="entry name" value="D-BETA-HYDROXYBUTYRATE DEHYDROGENASE, MITOCHONDRIAL"/>
    <property type="match status" value="1"/>
</dbReference>
<sequence length="175" mass="19961">MQVLEKLEFMFSMVFADCLYPDGEGAKKLQAECSHRVVIVASDESVAMAKQKVEETLRNRTHGLWAVVYNASIFVCGDIEFSPIEIFKRLVEVNLYDTVRVAKACLRHIRRNKGTVCDIEPGQYSRATQVGMNRWSEFKEIAYKLQQFGTTPMIASRDSVKKDYGKDLIDSHVDN</sequence>
<evidence type="ECO:0000313" key="2">
    <source>
        <dbReference type="RefSeq" id="XP_006815764.1"/>
    </source>
</evidence>
<proteinExistence type="predicted"/>